<dbReference type="EMBL" id="UYRT01097101">
    <property type="protein sequence ID" value="VDN41132.1"/>
    <property type="molecule type" value="Genomic_DNA"/>
</dbReference>
<proteinExistence type="predicted"/>
<evidence type="ECO:0000313" key="2">
    <source>
        <dbReference type="EMBL" id="VDN41132.1"/>
    </source>
</evidence>
<dbReference type="Proteomes" id="UP000271098">
    <property type="component" value="Unassembled WGS sequence"/>
</dbReference>
<name>A0A183EQF5_9BILA</name>
<evidence type="ECO:0000313" key="3">
    <source>
        <dbReference type="Proteomes" id="UP000271098"/>
    </source>
</evidence>
<keyword evidence="3" id="KW-1185">Reference proteome</keyword>
<dbReference type="WBParaSite" id="GPUH_0002322501-mRNA-1">
    <property type="protein sequence ID" value="GPUH_0002322501-mRNA-1"/>
    <property type="gene ID" value="GPUH_0002322501"/>
</dbReference>
<sequence length="79" mass="8671">MDLDAALEKGSDGEGEEQQDSEVYPGRVLKLVPLISSHIFYLETRVLLGHRLLLIFCTDRMQRTGAAELVATLDPGVTA</sequence>
<accession>A0A183EQF5</accession>
<reference evidence="4" key="1">
    <citation type="submission" date="2016-06" db="UniProtKB">
        <authorList>
            <consortium name="WormBaseParasite"/>
        </authorList>
    </citation>
    <scope>IDENTIFICATION</scope>
</reference>
<feature type="compositionally biased region" description="Basic and acidic residues" evidence="1">
    <location>
        <begin position="1"/>
        <end position="12"/>
    </location>
</feature>
<gene>
    <name evidence="2" type="ORF">GPUH_LOCUS23196</name>
</gene>
<evidence type="ECO:0000313" key="4">
    <source>
        <dbReference type="WBParaSite" id="GPUH_0002322501-mRNA-1"/>
    </source>
</evidence>
<protein>
    <submittedName>
        <fullName evidence="2 4">Uncharacterized protein</fullName>
    </submittedName>
</protein>
<dbReference type="AlphaFoldDB" id="A0A183EQF5"/>
<organism evidence="4">
    <name type="scientific">Gongylonema pulchrum</name>
    <dbReference type="NCBI Taxonomy" id="637853"/>
    <lineage>
        <taxon>Eukaryota</taxon>
        <taxon>Metazoa</taxon>
        <taxon>Ecdysozoa</taxon>
        <taxon>Nematoda</taxon>
        <taxon>Chromadorea</taxon>
        <taxon>Rhabditida</taxon>
        <taxon>Spirurina</taxon>
        <taxon>Spiruromorpha</taxon>
        <taxon>Spiruroidea</taxon>
        <taxon>Gongylonematidae</taxon>
        <taxon>Gongylonema</taxon>
    </lineage>
</organism>
<evidence type="ECO:0000256" key="1">
    <source>
        <dbReference type="SAM" id="MobiDB-lite"/>
    </source>
</evidence>
<feature type="region of interest" description="Disordered" evidence="1">
    <location>
        <begin position="1"/>
        <end position="22"/>
    </location>
</feature>
<reference evidence="2 3" key="2">
    <citation type="submission" date="2018-11" db="EMBL/GenBank/DDBJ databases">
        <authorList>
            <consortium name="Pathogen Informatics"/>
        </authorList>
    </citation>
    <scope>NUCLEOTIDE SEQUENCE [LARGE SCALE GENOMIC DNA]</scope>
</reference>